<evidence type="ECO:0000313" key="1">
    <source>
        <dbReference type="EMBL" id="PZA14835.1"/>
    </source>
</evidence>
<evidence type="ECO:0000313" key="2">
    <source>
        <dbReference type="Proteomes" id="UP000248259"/>
    </source>
</evidence>
<comment type="caution">
    <text evidence="1">The sequence shown here is derived from an EMBL/GenBank/DDBJ whole genome shotgun (WGS) entry which is preliminary data.</text>
</comment>
<protein>
    <recommendedName>
        <fullName evidence="3">Uracil-DNA glycosylase</fullName>
    </recommendedName>
</protein>
<name>A0A323UQ83_9RHOO</name>
<reference evidence="1 2" key="1">
    <citation type="submission" date="2018-06" db="EMBL/GenBank/DDBJ databases">
        <title>Azoarcus communis strain SWub3 genome.</title>
        <authorList>
            <person name="Zorraquino Salvo V."/>
            <person name="Toubiana D."/>
            <person name="Blumwald E."/>
        </authorList>
    </citation>
    <scope>NUCLEOTIDE SEQUENCE [LARGE SCALE GENOMIC DNA]</scope>
    <source>
        <strain evidence="1 2">SWub3</strain>
    </source>
</reference>
<dbReference type="Proteomes" id="UP000248259">
    <property type="component" value="Unassembled WGS sequence"/>
</dbReference>
<dbReference type="EMBL" id="QKOE01000021">
    <property type="protein sequence ID" value="PZA14835.1"/>
    <property type="molecule type" value="Genomic_DNA"/>
</dbReference>
<dbReference type="AlphaFoldDB" id="A0A323UQ83"/>
<keyword evidence="2" id="KW-1185">Reference proteome</keyword>
<proteinExistence type="predicted"/>
<dbReference type="OrthoDB" id="9807346at2"/>
<organism evidence="1 2">
    <name type="scientific">Parazoarcus communis SWub3 = DSM 12120</name>
    <dbReference type="NCBI Taxonomy" id="1121029"/>
    <lineage>
        <taxon>Bacteria</taxon>
        <taxon>Pseudomonadati</taxon>
        <taxon>Pseudomonadota</taxon>
        <taxon>Betaproteobacteria</taxon>
        <taxon>Rhodocyclales</taxon>
        <taxon>Zoogloeaceae</taxon>
        <taxon>Parazoarcus</taxon>
    </lineage>
</organism>
<sequence length="67" mass="7766">MQTASTPADIRCHRCAHYFITHHPDQPYGCQALGFKSRIEPSKEVFKASGEPCRFFNPHPRTTSRYR</sequence>
<accession>A0A323UQ83</accession>
<evidence type="ECO:0008006" key="3">
    <source>
        <dbReference type="Google" id="ProtNLM"/>
    </source>
</evidence>
<gene>
    <name evidence="1" type="ORF">DNK49_19760</name>
</gene>